<reference evidence="9 10" key="1">
    <citation type="submission" date="2018-06" db="EMBL/GenBank/DDBJ databases">
        <title>Genomic Encyclopedia of Archaeal and Bacterial Type Strains, Phase II (KMG-II): from individual species to whole genera.</title>
        <authorList>
            <person name="Goeker M."/>
        </authorList>
    </citation>
    <scope>NUCLEOTIDE SEQUENCE [LARGE SCALE GENOMIC DNA]</scope>
    <source>
        <strain evidence="9 10">DSM 23857</strain>
    </source>
</reference>
<dbReference type="InterPro" id="IPR036590">
    <property type="entry name" value="SRAP-like"/>
</dbReference>
<dbReference type="OrthoDB" id="9782620at2"/>
<dbReference type="Gene3D" id="3.90.1680.10">
    <property type="entry name" value="SOS response associated peptidase-like"/>
    <property type="match status" value="1"/>
</dbReference>
<evidence type="ECO:0000256" key="6">
    <source>
        <dbReference type="ARBA" id="ARBA00023125"/>
    </source>
</evidence>
<keyword evidence="10" id="KW-1185">Reference proteome</keyword>
<evidence type="ECO:0000313" key="10">
    <source>
        <dbReference type="Proteomes" id="UP000249547"/>
    </source>
</evidence>
<keyword evidence="7" id="KW-0456">Lyase</keyword>
<dbReference type="RefSeq" id="WP_111599068.1">
    <property type="nucleotide sequence ID" value="NZ_QLLL01000006.1"/>
</dbReference>
<dbReference type="GO" id="GO:0106300">
    <property type="term" value="P:protein-DNA covalent cross-linking repair"/>
    <property type="evidence" value="ECO:0007669"/>
    <property type="project" value="InterPro"/>
</dbReference>
<name>A0A327QDB1_9BACT</name>
<dbReference type="GO" id="GO:0003697">
    <property type="term" value="F:single-stranded DNA binding"/>
    <property type="evidence" value="ECO:0007669"/>
    <property type="project" value="InterPro"/>
</dbReference>
<keyword evidence="3" id="KW-0227">DNA damage</keyword>
<evidence type="ECO:0000256" key="4">
    <source>
        <dbReference type="ARBA" id="ARBA00022801"/>
    </source>
</evidence>
<evidence type="ECO:0000256" key="8">
    <source>
        <dbReference type="RuleBase" id="RU364100"/>
    </source>
</evidence>
<evidence type="ECO:0000313" key="9">
    <source>
        <dbReference type="EMBL" id="RAJ02646.1"/>
    </source>
</evidence>
<sequence>MCYDLALSDIKLVYTRFPELKDGPFAPFQPTFHKIAQSYPKWPVVLNPGEKKLQTFEWGVIPNYMRTPEEITKGRKYMVNARSEKVTDPKAYWHKIRHQRCLVPATGFFEHREVPGFKNKIPYFIHTKDQPLLLIAGLYTYSHIPNPETGELPGTFTVLTRAANEVMSKIHNGGDNAGRMPLMLNEAMQEKWLSPGLNDADIASVLQYEEPPSNLEYWTVNPVRRPQADDFHIIEPRAYDNLPDLDGKGARSQGSLF</sequence>
<proteinExistence type="inferred from homology"/>
<dbReference type="AlphaFoldDB" id="A0A327QDB1"/>
<keyword evidence="2 8" id="KW-0645">Protease</keyword>
<comment type="caution">
    <text evidence="9">The sequence shown here is derived from an EMBL/GenBank/DDBJ whole genome shotgun (WGS) entry which is preliminary data.</text>
</comment>
<protein>
    <recommendedName>
        <fullName evidence="8">Abasic site processing protein</fullName>
        <ecNumber evidence="8">3.4.-.-</ecNumber>
    </recommendedName>
</protein>
<keyword evidence="6" id="KW-0238">DNA-binding</keyword>
<comment type="similarity">
    <text evidence="1 8">Belongs to the SOS response-associated peptidase family.</text>
</comment>
<dbReference type="GO" id="GO:0016829">
    <property type="term" value="F:lyase activity"/>
    <property type="evidence" value="ECO:0007669"/>
    <property type="project" value="UniProtKB-KW"/>
</dbReference>
<accession>A0A327QDB1</accession>
<organism evidence="9 10">
    <name type="scientific">Chitinophaga skermanii</name>
    <dbReference type="NCBI Taxonomy" id="331697"/>
    <lineage>
        <taxon>Bacteria</taxon>
        <taxon>Pseudomonadati</taxon>
        <taxon>Bacteroidota</taxon>
        <taxon>Chitinophagia</taxon>
        <taxon>Chitinophagales</taxon>
        <taxon>Chitinophagaceae</taxon>
        <taxon>Chitinophaga</taxon>
    </lineage>
</organism>
<keyword evidence="4 8" id="KW-0378">Hydrolase</keyword>
<dbReference type="Pfam" id="PF02586">
    <property type="entry name" value="SRAP"/>
    <property type="match status" value="1"/>
</dbReference>
<dbReference type="InterPro" id="IPR003738">
    <property type="entry name" value="SRAP"/>
</dbReference>
<dbReference type="SUPFAM" id="SSF143081">
    <property type="entry name" value="BB1717-like"/>
    <property type="match status" value="1"/>
</dbReference>
<dbReference type="PANTHER" id="PTHR13604">
    <property type="entry name" value="DC12-RELATED"/>
    <property type="match status" value="1"/>
</dbReference>
<evidence type="ECO:0000256" key="7">
    <source>
        <dbReference type="ARBA" id="ARBA00023239"/>
    </source>
</evidence>
<dbReference type="GO" id="GO:0006508">
    <property type="term" value="P:proteolysis"/>
    <property type="evidence" value="ECO:0007669"/>
    <property type="project" value="UniProtKB-KW"/>
</dbReference>
<dbReference type="Proteomes" id="UP000249547">
    <property type="component" value="Unassembled WGS sequence"/>
</dbReference>
<evidence type="ECO:0000256" key="3">
    <source>
        <dbReference type="ARBA" id="ARBA00022763"/>
    </source>
</evidence>
<dbReference type="GO" id="GO:0008233">
    <property type="term" value="F:peptidase activity"/>
    <property type="evidence" value="ECO:0007669"/>
    <property type="project" value="UniProtKB-KW"/>
</dbReference>
<evidence type="ECO:0000256" key="1">
    <source>
        <dbReference type="ARBA" id="ARBA00008136"/>
    </source>
</evidence>
<keyword evidence="5" id="KW-0190">Covalent protein-DNA linkage</keyword>
<dbReference type="PANTHER" id="PTHR13604:SF0">
    <property type="entry name" value="ABASIC SITE PROCESSING PROTEIN HMCES"/>
    <property type="match status" value="1"/>
</dbReference>
<dbReference type="EC" id="3.4.-.-" evidence="8"/>
<dbReference type="EMBL" id="QLLL01000006">
    <property type="protein sequence ID" value="RAJ02646.1"/>
    <property type="molecule type" value="Genomic_DNA"/>
</dbReference>
<evidence type="ECO:0000256" key="2">
    <source>
        <dbReference type="ARBA" id="ARBA00022670"/>
    </source>
</evidence>
<gene>
    <name evidence="9" type="ORF">LX64_03666</name>
</gene>
<evidence type="ECO:0000256" key="5">
    <source>
        <dbReference type="ARBA" id="ARBA00023124"/>
    </source>
</evidence>